<gene>
    <name evidence="2" type="ORF">CALMAC_LOCUS3240</name>
</gene>
<dbReference type="SMART" id="SM00286">
    <property type="entry name" value="PTI"/>
    <property type="match status" value="6"/>
</dbReference>
<feature type="domain" description="EGF-like" evidence="1">
    <location>
        <begin position="1480"/>
        <end position="1533"/>
    </location>
</feature>
<feature type="domain" description="EGF-like" evidence="1">
    <location>
        <begin position="840"/>
        <end position="883"/>
    </location>
</feature>
<feature type="domain" description="EGF-like" evidence="1">
    <location>
        <begin position="1229"/>
        <end position="1282"/>
    </location>
</feature>
<dbReference type="PANTHER" id="PTHR36519:SF9">
    <property type="entry name" value="EB DOMAIN-CONTAINING PROTEIN-RELATED"/>
    <property type="match status" value="1"/>
</dbReference>
<feature type="domain" description="EGF-like" evidence="1">
    <location>
        <begin position="1416"/>
        <end position="1465"/>
    </location>
</feature>
<feature type="domain" description="EGF-like" evidence="1">
    <location>
        <begin position="931"/>
        <end position="974"/>
    </location>
</feature>
<reference evidence="2 3" key="1">
    <citation type="submission" date="2019-01" db="EMBL/GenBank/DDBJ databases">
        <authorList>
            <person name="Sayadi A."/>
        </authorList>
    </citation>
    <scope>NUCLEOTIDE SEQUENCE [LARGE SCALE GENOMIC DNA]</scope>
</reference>
<proteinExistence type="predicted"/>
<dbReference type="PANTHER" id="PTHR36519">
    <property type="entry name" value="FIP (FUNGUS-INDUCED PROTEIN) RELATED-RELATED"/>
    <property type="match status" value="1"/>
</dbReference>
<accession>A0A653BRR1</accession>
<dbReference type="InterPro" id="IPR000742">
    <property type="entry name" value="EGF"/>
</dbReference>
<evidence type="ECO:0000259" key="1">
    <source>
        <dbReference type="SMART" id="SM00181"/>
    </source>
</evidence>
<keyword evidence="3" id="KW-1185">Reference proteome</keyword>
<evidence type="ECO:0000313" key="3">
    <source>
        <dbReference type="Proteomes" id="UP000410492"/>
    </source>
</evidence>
<dbReference type="EMBL" id="CAACVG010004297">
    <property type="protein sequence ID" value="VEN38298.1"/>
    <property type="molecule type" value="Genomic_DNA"/>
</dbReference>
<feature type="domain" description="EGF-like" evidence="1">
    <location>
        <begin position="1016"/>
        <end position="1068"/>
    </location>
</feature>
<evidence type="ECO:0000313" key="2">
    <source>
        <dbReference type="EMBL" id="VEN38298.1"/>
    </source>
</evidence>
<organism evidence="2 3">
    <name type="scientific">Callosobruchus maculatus</name>
    <name type="common">Southern cowpea weevil</name>
    <name type="synonym">Pulse bruchid</name>
    <dbReference type="NCBI Taxonomy" id="64391"/>
    <lineage>
        <taxon>Eukaryota</taxon>
        <taxon>Metazoa</taxon>
        <taxon>Ecdysozoa</taxon>
        <taxon>Arthropoda</taxon>
        <taxon>Hexapoda</taxon>
        <taxon>Insecta</taxon>
        <taxon>Pterygota</taxon>
        <taxon>Neoptera</taxon>
        <taxon>Endopterygota</taxon>
        <taxon>Coleoptera</taxon>
        <taxon>Polyphaga</taxon>
        <taxon>Cucujiformia</taxon>
        <taxon>Chrysomeloidea</taxon>
        <taxon>Chrysomelidae</taxon>
        <taxon>Bruchinae</taxon>
        <taxon>Bruchini</taxon>
        <taxon>Callosobruchus</taxon>
    </lineage>
</organism>
<feature type="domain" description="EGF-like" evidence="1">
    <location>
        <begin position="1091"/>
        <end position="1140"/>
    </location>
</feature>
<dbReference type="Proteomes" id="UP000410492">
    <property type="component" value="Unassembled WGS sequence"/>
</dbReference>
<sequence length="1601" mass="174847">MYVLRLSNKCNPENCRPPFTCVNGECTIALTTSSYTGEVTGCPAYCFPPFHCDREDRCVYLEEVTLYPPYPGEECSPSWCQAPSECREDGTCGIIKVEILPSPDETTIVTYPGEGKCSSSWCSGIYSCRNDKCVLIYAEDIDPPCESYCPKRGGKCKSGVCKKGDTIIKPPAANGACPRSSAFRAPASMRIPRKTKCSARWCKAPAHCNKNGVCEWIHVDIKLNPDKIVIIEPCSRSWCKGDAHCDEKGRCVEKTVVEILPPPYDNPSRIPPACSVSWCKRPYRCNADGICADKKGKTIKPPVPAPLKCSDWCVEPSHCDKDNKCVKEEFIVITPEGSCSSSWCSGVNECVNGTCKSIVAKVPPQVSCEVYCRNFGGKCVGNKCVRDGRVIVKPEIIPCDDSWCHPPFQCLQGFCAKIDISNILPPEPCESYCRPPYQCDQNDQCVNIERVIVRPPYPGAECTPDWCPYPGKCQPDGSCIAAVVDVQPCSSSWCNGKFKCNENGECVEEKIIEILPPNGTLPDEPCEEWCHDPYYCEEGHCFKEKEIVILPPGQCVEEKIIEILPPNGTQPDEPCDAWCHDPYYCEEGHCLKEDVIEKQPPECVKEEIIEILPPNGTQPDEPCEEWCRDPYYCEVGHCIKKKEIVIQPPESCSSSWCNGEFKCNKNGECVKEEEIEILPPNGTLPSEPCYKWCHYPYHCDGNRCVESKEVTLRPPVCSPEWCNGLFECKPNGQCESKVVDIKTPPPPLCEEYCPPLGGHCENGECFTEEEDVITPPPDLVKCSDLWCLPPYECVQGLCIGSVDVTMLPPDWTTPYTEKSTAVTRSSAVTKALSDCDYDIDCPPDSICVDGKCVPEEPTTSEEPTSTPCDCPPPFTCDANGDCVYIPTTPSKPKNICVYVPPSKTTGSLPVTEGSSTTPNSGQLPDCDDDIDCMPGFICVNGKCVWGQRQTPEEPTSTPCDCPPPFTCDANGDCVFIPTSPSTSHTTEAECKDEDCPEGFHCDPLKEYKCIADVEGECDEENCPSPSYCDPERGICIFVPVTTVTPPETTGTPCDCPPPFTCDANGDCVFIPTPPSTSHTTGSSPVTRAKPECEGDTDCPPDFVCVDGKCVSEEITTSEEPTSTPCDCPPPFTCDANGNCDCPEGFHCDPLKEYKCIADVEGCDDENCPFPSYCDPERDVCIFVPVTTVTLPETTGTPCDCPPPFTCDANGDCVFIPTPPPTSHTTEKSECEDDTDCPPDFICVDGECVPEETTTSEEPTSTPACDISICPPPFECTPEGKCILVYPTSPQAGSSKSSSPVTKVKPECEADTDCPPDFICVDGECVPEETTTSEEPTKAECKDEDCPEGCDDENCPFPSYCDPERDVCIFVPVTTVTTPETTGTPCDCPPPFTCDANGDCVFIPTPPSTSHTTEKSECETDSDCPPDFVCVDGECVPEETTTSEEPTSTPCDCPPPFTCDANGDCVFIPTPPSKSHTTDTPCDCPPPFTCDANGDCVYIPTTTAHSNITTEAECKDEDCPEGFHCDPLKEYKCISDVEGGCDDENCPSPSYCDPEREVCIFVPALQRVTVHRRSRATPMATACSFQLLLLQVTLPVHHLLQR</sequence>
<dbReference type="OrthoDB" id="6236007at2759"/>
<dbReference type="SMART" id="SM00181">
    <property type="entry name" value="EGF"/>
    <property type="match status" value="7"/>
</dbReference>
<protein>
    <recommendedName>
        <fullName evidence="1">EGF-like domain-containing protein</fullName>
    </recommendedName>
</protein>
<name>A0A653BRR1_CALMS</name>